<dbReference type="Pfam" id="PF19029">
    <property type="entry name" value="DUF883_C"/>
    <property type="match status" value="1"/>
</dbReference>
<evidence type="ECO:0000259" key="2">
    <source>
        <dbReference type="Pfam" id="PF19029"/>
    </source>
</evidence>
<evidence type="ECO:0000313" key="3">
    <source>
        <dbReference type="EMBL" id="RKR06886.1"/>
    </source>
</evidence>
<keyword evidence="1" id="KW-0472">Membrane</keyword>
<reference evidence="3 4" key="1">
    <citation type="submission" date="2018-10" db="EMBL/GenBank/DDBJ databases">
        <title>Genomic Encyclopedia of Type Strains, Phase IV (KMG-IV): sequencing the most valuable type-strain genomes for metagenomic binning, comparative biology and taxonomic classification.</title>
        <authorList>
            <person name="Goeker M."/>
        </authorList>
    </citation>
    <scope>NUCLEOTIDE SEQUENCE [LARGE SCALE GENOMIC DNA]</scope>
    <source>
        <strain evidence="3 4">DSM 23229</strain>
    </source>
</reference>
<feature type="domain" description="DUF883" evidence="2">
    <location>
        <begin position="88"/>
        <end position="115"/>
    </location>
</feature>
<feature type="transmembrane region" description="Helical" evidence="1">
    <location>
        <begin position="94"/>
        <end position="112"/>
    </location>
</feature>
<keyword evidence="1" id="KW-1133">Transmembrane helix</keyword>
<protein>
    <submittedName>
        <fullName evidence="3">ElaB/YqjD/DUF883 family membrane-anchored ribosome-binding protein</fullName>
    </submittedName>
</protein>
<gene>
    <name evidence="3" type="ORF">C7446_0885</name>
</gene>
<name>A0A420WZU7_9GAMM</name>
<dbReference type="Proteomes" id="UP000281975">
    <property type="component" value="Unassembled WGS sequence"/>
</dbReference>
<evidence type="ECO:0000313" key="4">
    <source>
        <dbReference type="Proteomes" id="UP000281975"/>
    </source>
</evidence>
<keyword evidence="4" id="KW-1185">Reference proteome</keyword>
<proteinExistence type="predicted"/>
<keyword evidence="1" id="KW-0812">Transmembrane</keyword>
<evidence type="ECO:0000256" key="1">
    <source>
        <dbReference type="SAM" id="Phobius"/>
    </source>
</evidence>
<sequence>MFGLLPSRRERDARARLDQYEKELSRRGARALRQYEEELGARGNRARRRLRELGEDAHEQWDHARQRVGSEGQRAWEFTEHTARDIDNHVHSNAWSYIGAGVAVGVVAGLLLSRRV</sequence>
<dbReference type="RefSeq" id="WP_170149999.1">
    <property type="nucleotide sequence ID" value="NZ_RBIN01000002.1"/>
</dbReference>
<organism evidence="3 4">
    <name type="scientific">Kushneria sinocarnis</name>
    <dbReference type="NCBI Taxonomy" id="595502"/>
    <lineage>
        <taxon>Bacteria</taxon>
        <taxon>Pseudomonadati</taxon>
        <taxon>Pseudomonadota</taxon>
        <taxon>Gammaproteobacteria</taxon>
        <taxon>Oceanospirillales</taxon>
        <taxon>Halomonadaceae</taxon>
        <taxon>Kushneria</taxon>
    </lineage>
</organism>
<dbReference type="AlphaFoldDB" id="A0A420WZU7"/>
<accession>A0A420WZU7</accession>
<dbReference type="EMBL" id="RBIN01000002">
    <property type="protein sequence ID" value="RKR06886.1"/>
    <property type="molecule type" value="Genomic_DNA"/>
</dbReference>
<dbReference type="InterPro" id="IPR043605">
    <property type="entry name" value="DUF883_C"/>
</dbReference>
<comment type="caution">
    <text evidence="3">The sequence shown here is derived from an EMBL/GenBank/DDBJ whole genome shotgun (WGS) entry which is preliminary data.</text>
</comment>